<dbReference type="Proteomes" id="UP000652219">
    <property type="component" value="Unassembled WGS sequence"/>
</dbReference>
<protein>
    <submittedName>
        <fullName evidence="1">Uncharacterized protein</fullName>
    </submittedName>
</protein>
<organism evidence="1 2">
    <name type="scientific">Colletotrichum sojae</name>
    <dbReference type="NCBI Taxonomy" id="2175907"/>
    <lineage>
        <taxon>Eukaryota</taxon>
        <taxon>Fungi</taxon>
        <taxon>Dikarya</taxon>
        <taxon>Ascomycota</taxon>
        <taxon>Pezizomycotina</taxon>
        <taxon>Sordariomycetes</taxon>
        <taxon>Hypocreomycetidae</taxon>
        <taxon>Glomerellales</taxon>
        <taxon>Glomerellaceae</taxon>
        <taxon>Colletotrichum</taxon>
        <taxon>Colletotrichum orchidearum species complex</taxon>
    </lineage>
</organism>
<comment type="caution">
    <text evidence="1">The sequence shown here is derived from an EMBL/GenBank/DDBJ whole genome shotgun (WGS) entry which is preliminary data.</text>
</comment>
<evidence type="ECO:0000313" key="2">
    <source>
        <dbReference type="Proteomes" id="UP000652219"/>
    </source>
</evidence>
<accession>A0A8H6JCD7</accession>
<evidence type="ECO:0000313" key="1">
    <source>
        <dbReference type="EMBL" id="KAF6810492.1"/>
    </source>
</evidence>
<gene>
    <name evidence="1" type="ORF">CSOJ01_06304</name>
</gene>
<sequence length="213" mass="23422">MSSALCRKSVEKTLSHFTLSMGQASVQNNVSMWTTLSQCYDEIAKTFALPDPESILSQPSSISAVVHATFDHEAHGLVEPGSSSMLDGLDDVTKAHMLAQAVAGMVAFFRRLAAHHDHAYAPVTRDSFDREVSRFAECELRAAMIRKVEESRIFGRCYVKSQIADLVMDAVEGKVADGEFSSEDEYQNAIGWATELPARNMGLPWGFTIMALN</sequence>
<name>A0A8H6JCD7_9PEZI</name>
<dbReference type="AlphaFoldDB" id="A0A8H6JCD7"/>
<dbReference type="EMBL" id="WIGN01000086">
    <property type="protein sequence ID" value="KAF6810492.1"/>
    <property type="molecule type" value="Genomic_DNA"/>
</dbReference>
<proteinExistence type="predicted"/>
<keyword evidence="2" id="KW-1185">Reference proteome</keyword>
<reference evidence="1 2" key="1">
    <citation type="journal article" date="2020" name="Phytopathology">
        <title>Genome Sequence Resources of Colletotrichum truncatum, C. plurivorum, C. musicola, and C. sojae: Four Species Pathogenic to Soybean (Glycine max).</title>
        <authorList>
            <person name="Rogerio F."/>
            <person name="Boufleur T.R."/>
            <person name="Ciampi-Guillardi M."/>
            <person name="Sukno S.A."/>
            <person name="Thon M.R."/>
            <person name="Massola Junior N.S."/>
            <person name="Baroncelli R."/>
        </authorList>
    </citation>
    <scope>NUCLEOTIDE SEQUENCE [LARGE SCALE GENOMIC DNA]</scope>
    <source>
        <strain evidence="1 2">LFN0009</strain>
    </source>
</reference>